<reference evidence="1 2" key="1">
    <citation type="journal article" date="2023" name="Insect Mol. Biol.">
        <title>Genome sequencing provides insights into the evolution of gene families encoding plant cell wall-degrading enzymes in longhorned beetles.</title>
        <authorList>
            <person name="Shin N.R."/>
            <person name="Okamura Y."/>
            <person name="Kirsch R."/>
            <person name="Pauchet Y."/>
        </authorList>
    </citation>
    <scope>NUCLEOTIDE SEQUENCE [LARGE SCALE GENOMIC DNA]</scope>
    <source>
        <strain evidence="1">EAD_L_NR</strain>
    </source>
</reference>
<comment type="caution">
    <text evidence="1">The sequence shown here is derived from an EMBL/GenBank/DDBJ whole genome shotgun (WGS) entry which is preliminary data.</text>
</comment>
<dbReference type="AlphaFoldDB" id="A0AAV8VE24"/>
<keyword evidence="2" id="KW-1185">Reference proteome</keyword>
<sequence length="290" mass="33375">MDSIAGWMRGAELELALQKTEAVMIKGRRQWRGGQMQIAGVPIEIGREAKYLGVWVDSSLGFKKHITEAGKRAEKSVNALSRLMPNIGGLRMAKRKIMGAAAQSIMLYGAEVWVPALETDSYRRILETVQRRIMLRVVAAYKTISGEAVQRRWESGEGGAWTRRLIKDVKKWATRSHGEVGYRLSQWMTGHGSFGAYRRRIGKSEEAECFHCDRDQDDTPEHTLFRCPAFLGRRDRVERDLRRVVHVDNIVDVMLEGERNWRVIAEWVEQVMKTKEEEEWRKEGRPPPIV</sequence>
<gene>
    <name evidence="1" type="ORF">NQ315_014468</name>
</gene>
<dbReference type="EMBL" id="JANEYG010000122">
    <property type="protein sequence ID" value="KAJ8912524.1"/>
    <property type="molecule type" value="Genomic_DNA"/>
</dbReference>
<name>A0AAV8VE24_9CUCU</name>
<accession>A0AAV8VE24</accession>
<evidence type="ECO:0000313" key="1">
    <source>
        <dbReference type="EMBL" id="KAJ8912524.1"/>
    </source>
</evidence>
<proteinExistence type="predicted"/>
<dbReference type="Proteomes" id="UP001159042">
    <property type="component" value="Unassembled WGS sequence"/>
</dbReference>
<protein>
    <recommendedName>
        <fullName evidence="3">Reverse transcriptase</fullName>
    </recommendedName>
</protein>
<evidence type="ECO:0008006" key="3">
    <source>
        <dbReference type="Google" id="ProtNLM"/>
    </source>
</evidence>
<organism evidence="1 2">
    <name type="scientific">Exocentrus adspersus</name>
    <dbReference type="NCBI Taxonomy" id="1586481"/>
    <lineage>
        <taxon>Eukaryota</taxon>
        <taxon>Metazoa</taxon>
        <taxon>Ecdysozoa</taxon>
        <taxon>Arthropoda</taxon>
        <taxon>Hexapoda</taxon>
        <taxon>Insecta</taxon>
        <taxon>Pterygota</taxon>
        <taxon>Neoptera</taxon>
        <taxon>Endopterygota</taxon>
        <taxon>Coleoptera</taxon>
        <taxon>Polyphaga</taxon>
        <taxon>Cucujiformia</taxon>
        <taxon>Chrysomeloidea</taxon>
        <taxon>Cerambycidae</taxon>
        <taxon>Lamiinae</taxon>
        <taxon>Acanthocinini</taxon>
        <taxon>Exocentrus</taxon>
    </lineage>
</organism>
<evidence type="ECO:0000313" key="2">
    <source>
        <dbReference type="Proteomes" id="UP001159042"/>
    </source>
</evidence>